<dbReference type="AlphaFoldDB" id="M5FNJ0"/>
<dbReference type="OrthoDB" id="10614252at2759"/>
<dbReference type="GeneID" id="63686426"/>
<organism evidence="3 4">
    <name type="scientific">Dacryopinax primogenitus (strain DJM 731)</name>
    <name type="common">Brown rot fungus</name>
    <dbReference type="NCBI Taxonomy" id="1858805"/>
    <lineage>
        <taxon>Eukaryota</taxon>
        <taxon>Fungi</taxon>
        <taxon>Dikarya</taxon>
        <taxon>Basidiomycota</taxon>
        <taxon>Agaricomycotina</taxon>
        <taxon>Dacrymycetes</taxon>
        <taxon>Dacrymycetales</taxon>
        <taxon>Dacrymycetaceae</taxon>
        <taxon>Dacryopinax</taxon>
    </lineage>
</organism>
<name>M5FNJ0_DACPD</name>
<accession>M5FNJ0</accession>
<feature type="compositionally biased region" description="Basic and acidic residues" evidence="1">
    <location>
        <begin position="78"/>
        <end position="90"/>
    </location>
</feature>
<dbReference type="HOGENOM" id="CLU_1825219_0_0_1"/>
<keyword evidence="2" id="KW-0732">Signal</keyword>
<proteinExistence type="predicted"/>
<reference evidence="3 4" key="1">
    <citation type="journal article" date="2012" name="Science">
        <title>The Paleozoic origin of enzymatic lignin decomposition reconstructed from 31 fungal genomes.</title>
        <authorList>
            <person name="Floudas D."/>
            <person name="Binder M."/>
            <person name="Riley R."/>
            <person name="Barry K."/>
            <person name="Blanchette R.A."/>
            <person name="Henrissat B."/>
            <person name="Martinez A.T."/>
            <person name="Otillar R."/>
            <person name="Spatafora J.W."/>
            <person name="Yadav J.S."/>
            <person name="Aerts A."/>
            <person name="Benoit I."/>
            <person name="Boyd A."/>
            <person name="Carlson A."/>
            <person name="Copeland A."/>
            <person name="Coutinho P.M."/>
            <person name="de Vries R.P."/>
            <person name="Ferreira P."/>
            <person name="Findley K."/>
            <person name="Foster B."/>
            <person name="Gaskell J."/>
            <person name="Glotzer D."/>
            <person name="Gorecki P."/>
            <person name="Heitman J."/>
            <person name="Hesse C."/>
            <person name="Hori C."/>
            <person name="Igarashi K."/>
            <person name="Jurgens J.A."/>
            <person name="Kallen N."/>
            <person name="Kersten P."/>
            <person name="Kohler A."/>
            <person name="Kuees U."/>
            <person name="Kumar T.K.A."/>
            <person name="Kuo A."/>
            <person name="LaButti K."/>
            <person name="Larrondo L.F."/>
            <person name="Lindquist E."/>
            <person name="Ling A."/>
            <person name="Lombard V."/>
            <person name="Lucas S."/>
            <person name="Lundell T."/>
            <person name="Martin R."/>
            <person name="McLaughlin D.J."/>
            <person name="Morgenstern I."/>
            <person name="Morin E."/>
            <person name="Murat C."/>
            <person name="Nagy L.G."/>
            <person name="Nolan M."/>
            <person name="Ohm R.A."/>
            <person name="Patyshakuliyeva A."/>
            <person name="Rokas A."/>
            <person name="Ruiz-Duenas F.J."/>
            <person name="Sabat G."/>
            <person name="Salamov A."/>
            <person name="Samejima M."/>
            <person name="Schmutz J."/>
            <person name="Slot J.C."/>
            <person name="St John F."/>
            <person name="Stenlid J."/>
            <person name="Sun H."/>
            <person name="Sun S."/>
            <person name="Syed K."/>
            <person name="Tsang A."/>
            <person name="Wiebenga A."/>
            <person name="Young D."/>
            <person name="Pisabarro A."/>
            <person name="Eastwood D.C."/>
            <person name="Martin F."/>
            <person name="Cullen D."/>
            <person name="Grigoriev I.V."/>
            <person name="Hibbett D.S."/>
        </authorList>
    </citation>
    <scope>NUCLEOTIDE SEQUENCE [LARGE SCALE GENOMIC DNA]</scope>
    <source>
        <strain evidence="3 4">DJM-731 SS1</strain>
    </source>
</reference>
<evidence type="ECO:0000313" key="3">
    <source>
        <dbReference type="EMBL" id="EJT97530.1"/>
    </source>
</evidence>
<gene>
    <name evidence="3" type="ORF">DACRYDRAFT_18526</name>
</gene>
<evidence type="ECO:0000256" key="2">
    <source>
        <dbReference type="SAM" id="SignalP"/>
    </source>
</evidence>
<dbReference type="EMBL" id="JH795876">
    <property type="protein sequence ID" value="EJT97530.1"/>
    <property type="molecule type" value="Genomic_DNA"/>
</dbReference>
<feature type="chain" id="PRO_5004067092" evidence="2">
    <location>
        <begin position="21"/>
        <end position="141"/>
    </location>
</feature>
<dbReference type="RefSeq" id="XP_040624428.1">
    <property type="nucleotide sequence ID" value="XM_040771364.1"/>
</dbReference>
<feature type="region of interest" description="Disordered" evidence="1">
    <location>
        <begin position="68"/>
        <end position="92"/>
    </location>
</feature>
<evidence type="ECO:0000313" key="4">
    <source>
        <dbReference type="Proteomes" id="UP000030653"/>
    </source>
</evidence>
<sequence length="141" mass="14907">MVKASHLLALVFLFMDTAIAAPALLDDRALHVRCVFGACPPDQTSGGAKMARATVVARDPAPEPCIFGACPPDQTSNDARKARENPRAPEPEAIQERCIFGACPPDQTGGGAKMARATVMAREVGSALTKNFMELDTGRLV</sequence>
<evidence type="ECO:0000256" key="1">
    <source>
        <dbReference type="SAM" id="MobiDB-lite"/>
    </source>
</evidence>
<dbReference type="Proteomes" id="UP000030653">
    <property type="component" value="Unassembled WGS sequence"/>
</dbReference>
<feature type="signal peptide" evidence="2">
    <location>
        <begin position="1"/>
        <end position="20"/>
    </location>
</feature>
<keyword evidence="4" id="KW-1185">Reference proteome</keyword>
<protein>
    <submittedName>
        <fullName evidence="3">Uncharacterized protein</fullName>
    </submittedName>
</protein>